<dbReference type="PROSITE" id="PS51880">
    <property type="entry name" value="TGS"/>
    <property type="match status" value="1"/>
</dbReference>
<dbReference type="Proteomes" id="UP000677687">
    <property type="component" value="Unassembled WGS sequence"/>
</dbReference>
<evidence type="ECO:0000313" key="5">
    <source>
        <dbReference type="Proteomes" id="UP000677687"/>
    </source>
</evidence>
<dbReference type="PROSITE" id="PS51710">
    <property type="entry name" value="G_OBG"/>
    <property type="match status" value="1"/>
</dbReference>
<dbReference type="Pfam" id="PF02824">
    <property type="entry name" value="TGS"/>
    <property type="match status" value="1"/>
</dbReference>
<dbReference type="EMBL" id="JAGVWD010000014">
    <property type="protein sequence ID" value="MBS3057197.1"/>
    <property type="molecule type" value="Genomic_DNA"/>
</dbReference>
<name>A0A8T4KSZ8_9ARCH</name>
<organism evidence="4 5">
    <name type="scientific">Candidatus Iainarchaeum sp</name>
    <dbReference type="NCBI Taxonomy" id="3101447"/>
    <lineage>
        <taxon>Archaea</taxon>
        <taxon>Candidatus Iainarchaeota</taxon>
        <taxon>Candidatus Iainarchaeia</taxon>
        <taxon>Candidatus Iainarchaeales</taxon>
        <taxon>Candidatus Iainarchaeaceae</taxon>
        <taxon>Candidatus Iainarchaeum</taxon>
    </lineage>
</organism>
<dbReference type="InterPro" id="IPR027417">
    <property type="entry name" value="P-loop_NTPase"/>
</dbReference>
<dbReference type="InterPro" id="IPR012676">
    <property type="entry name" value="TGS-like"/>
</dbReference>
<proteinExistence type="predicted"/>
<protein>
    <submittedName>
        <fullName evidence="4">50S ribosome-binding GTPase</fullName>
    </submittedName>
</protein>
<dbReference type="PRINTS" id="PR00326">
    <property type="entry name" value="GTP1OBG"/>
</dbReference>
<dbReference type="GO" id="GO:0005525">
    <property type="term" value="F:GTP binding"/>
    <property type="evidence" value="ECO:0007669"/>
    <property type="project" value="InterPro"/>
</dbReference>
<keyword evidence="1" id="KW-0547">Nucleotide-binding</keyword>
<dbReference type="SUPFAM" id="SSF52540">
    <property type="entry name" value="P-loop containing nucleoside triphosphate hydrolases"/>
    <property type="match status" value="1"/>
</dbReference>
<evidence type="ECO:0000256" key="1">
    <source>
        <dbReference type="ARBA" id="ARBA00022741"/>
    </source>
</evidence>
<dbReference type="InterPro" id="IPR006073">
    <property type="entry name" value="GTP-bd"/>
</dbReference>
<dbReference type="InterPro" id="IPR004095">
    <property type="entry name" value="TGS"/>
</dbReference>
<dbReference type="InterPro" id="IPR012675">
    <property type="entry name" value="Beta-grasp_dom_sf"/>
</dbReference>
<evidence type="ECO:0000259" key="2">
    <source>
        <dbReference type="PROSITE" id="PS51710"/>
    </source>
</evidence>
<dbReference type="Pfam" id="PF01926">
    <property type="entry name" value="MMR_HSR1"/>
    <property type="match status" value="1"/>
</dbReference>
<dbReference type="Gene3D" id="3.10.20.30">
    <property type="match status" value="1"/>
</dbReference>
<dbReference type="NCBIfam" id="TIGR00231">
    <property type="entry name" value="small_GTP"/>
    <property type="match status" value="1"/>
</dbReference>
<feature type="domain" description="OBG-type G" evidence="2">
    <location>
        <begin position="84"/>
        <end position="360"/>
    </location>
</feature>
<reference evidence="4" key="1">
    <citation type="submission" date="2021-03" db="EMBL/GenBank/DDBJ databases">
        <authorList>
            <person name="Jaffe A."/>
        </authorList>
    </citation>
    <scope>NUCLEOTIDE SEQUENCE</scope>
    <source>
        <strain evidence="4">RIFCSPHIGHO2_01_FULL_AR10_44_11</strain>
    </source>
</reference>
<dbReference type="InterPro" id="IPR045001">
    <property type="entry name" value="DRG"/>
</dbReference>
<dbReference type="AlphaFoldDB" id="A0A8T4KSZ8"/>
<feature type="domain" description="TGS" evidence="3">
    <location>
        <begin position="286"/>
        <end position="360"/>
    </location>
</feature>
<gene>
    <name evidence="4" type="ORF">J4415_01055</name>
</gene>
<dbReference type="PANTHER" id="PTHR43127">
    <property type="entry name" value="DEVELOPMENTALLY-REGULATED GTP-BINDING PROTEIN 2"/>
    <property type="match status" value="1"/>
</dbReference>
<reference evidence="4" key="2">
    <citation type="submission" date="2021-05" db="EMBL/GenBank/DDBJ databases">
        <title>Protein family content uncovers lineage relationships and bacterial pathway maintenance mechanisms in DPANN archaea.</title>
        <authorList>
            <person name="Castelle C.J."/>
            <person name="Meheust R."/>
            <person name="Jaffe A.L."/>
            <person name="Seitz K."/>
            <person name="Gong X."/>
            <person name="Baker B.J."/>
            <person name="Banfield J.F."/>
        </authorList>
    </citation>
    <scope>NUCLEOTIDE SEQUENCE</scope>
    <source>
        <strain evidence="4">RIFCSPHIGHO2_01_FULL_AR10_44_11</strain>
    </source>
</reference>
<dbReference type="SUPFAM" id="SSF81271">
    <property type="entry name" value="TGS-like"/>
    <property type="match status" value="1"/>
</dbReference>
<dbReference type="Gene3D" id="3.40.50.300">
    <property type="entry name" value="P-loop containing nucleotide triphosphate hydrolases"/>
    <property type="match status" value="1"/>
</dbReference>
<sequence>MPVNPGVEYVVAEERYHKARTPSEKLACLIEMLRTVPKHKGTEKIRAEFTHKIALLRREIEKQKAVQSKRGSGAALAVKKEGIGQVVLVGMPNSGKSTLLNMLTDAKAEVAPYPFTTKKPEVGMLDYKGAKIQLVEVPALIEGSSEGKASGAQALSIIRNADAIIFVLSSAENADAELKILQNELEKANIKANKSRPNIKIRQSEFKGITISGKKFLKIKEGELSDFLKGIGIHNASIVLNEPTTIDRIAEVLDDRIIYKRALNIIIEKDAKNIDELKRSIFALLNKILIYTKKPGVQADLNEPLIASKGASIEEIAKTLHKGLAQKFKYAKVWGSTKFPGQRVSRNYRPRDFDIIEIYG</sequence>
<dbReference type="GO" id="GO:0003924">
    <property type="term" value="F:GTPase activity"/>
    <property type="evidence" value="ECO:0007669"/>
    <property type="project" value="InterPro"/>
</dbReference>
<dbReference type="InterPro" id="IPR005225">
    <property type="entry name" value="Small_GTP-bd"/>
</dbReference>
<accession>A0A8T4KSZ8</accession>
<evidence type="ECO:0000259" key="3">
    <source>
        <dbReference type="PROSITE" id="PS51880"/>
    </source>
</evidence>
<comment type="caution">
    <text evidence="4">The sequence shown here is derived from an EMBL/GenBank/DDBJ whole genome shotgun (WGS) entry which is preliminary data.</text>
</comment>
<evidence type="ECO:0000313" key="4">
    <source>
        <dbReference type="EMBL" id="MBS3057197.1"/>
    </source>
</evidence>
<dbReference type="InterPro" id="IPR031167">
    <property type="entry name" value="G_OBG"/>
</dbReference>